<protein>
    <submittedName>
        <fullName evidence="9">ABC transporter permease subunit</fullName>
    </submittedName>
</protein>
<dbReference type="GO" id="GO:0005886">
    <property type="term" value="C:plasma membrane"/>
    <property type="evidence" value="ECO:0007669"/>
    <property type="project" value="UniProtKB-SubCell"/>
</dbReference>
<keyword evidence="6 7" id="KW-0472">Membrane</keyword>
<evidence type="ECO:0000256" key="4">
    <source>
        <dbReference type="ARBA" id="ARBA00022692"/>
    </source>
</evidence>
<evidence type="ECO:0000256" key="1">
    <source>
        <dbReference type="ARBA" id="ARBA00004651"/>
    </source>
</evidence>
<reference evidence="9 10" key="1">
    <citation type="submission" date="2020-01" db="EMBL/GenBank/DDBJ databases">
        <title>Paenibacillus soybeanensis sp. nov. isolated from the nodules of soybean (Glycine max(L.) Merr).</title>
        <authorList>
            <person name="Wang H."/>
        </authorList>
    </citation>
    <scope>NUCLEOTIDE SEQUENCE [LARGE SCALE GENOMIC DNA]</scope>
    <source>
        <strain evidence="9 10">DSM 23054</strain>
    </source>
</reference>
<evidence type="ECO:0000256" key="7">
    <source>
        <dbReference type="RuleBase" id="RU363032"/>
    </source>
</evidence>
<feature type="transmembrane region" description="Helical" evidence="7">
    <location>
        <begin position="268"/>
        <end position="287"/>
    </location>
</feature>
<comment type="subcellular location">
    <subcellularLocation>
        <location evidence="1 7">Cell membrane</location>
        <topology evidence="1 7">Multi-pass membrane protein</topology>
    </subcellularLocation>
</comment>
<dbReference type="OrthoDB" id="9771544at2"/>
<keyword evidence="4 7" id="KW-0812">Transmembrane</keyword>
<gene>
    <name evidence="9" type="ORF">GT003_24005</name>
</gene>
<dbReference type="PANTHER" id="PTHR43744:SF1">
    <property type="entry name" value="BINDING-PROTEIN-DEPENDENT TRANSPORT SYSTEMS INNER MEMBRANE COMPONENT"/>
    <property type="match status" value="1"/>
</dbReference>
<feature type="transmembrane region" description="Helical" evidence="7">
    <location>
        <begin position="154"/>
        <end position="175"/>
    </location>
</feature>
<evidence type="ECO:0000259" key="8">
    <source>
        <dbReference type="PROSITE" id="PS50928"/>
    </source>
</evidence>
<dbReference type="Gene3D" id="1.10.3720.10">
    <property type="entry name" value="MetI-like"/>
    <property type="match status" value="1"/>
</dbReference>
<feature type="domain" description="ABC transmembrane type-1" evidence="8">
    <location>
        <begin position="86"/>
        <end position="287"/>
    </location>
</feature>
<evidence type="ECO:0000313" key="10">
    <source>
        <dbReference type="Proteomes" id="UP000558113"/>
    </source>
</evidence>
<dbReference type="SUPFAM" id="SSF161098">
    <property type="entry name" value="MetI-like"/>
    <property type="match status" value="1"/>
</dbReference>
<name>A0A7X4YT37_9BACL</name>
<dbReference type="InterPro" id="IPR035906">
    <property type="entry name" value="MetI-like_sf"/>
</dbReference>
<dbReference type="AlphaFoldDB" id="A0A7X4YT37"/>
<dbReference type="Proteomes" id="UP000558113">
    <property type="component" value="Unassembled WGS sequence"/>
</dbReference>
<keyword evidence="2 7" id="KW-0813">Transport</keyword>
<accession>A0A7X4YT37</accession>
<keyword evidence="3" id="KW-1003">Cell membrane</keyword>
<dbReference type="Pfam" id="PF00528">
    <property type="entry name" value="BPD_transp_1"/>
    <property type="match status" value="1"/>
</dbReference>
<evidence type="ECO:0000256" key="2">
    <source>
        <dbReference type="ARBA" id="ARBA00022448"/>
    </source>
</evidence>
<keyword evidence="10" id="KW-1185">Reference proteome</keyword>
<dbReference type="GO" id="GO:0055085">
    <property type="term" value="P:transmembrane transport"/>
    <property type="evidence" value="ECO:0007669"/>
    <property type="project" value="InterPro"/>
</dbReference>
<comment type="similarity">
    <text evidence="7">Belongs to the binding-protein-dependent transport system permease family.</text>
</comment>
<dbReference type="InterPro" id="IPR000515">
    <property type="entry name" value="MetI-like"/>
</dbReference>
<keyword evidence="5 7" id="KW-1133">Transmembrane helix</keyword>
<proteinExistence type="inferred from homology"/>
<dbReference type="CDD" id="cd06261">
    <property type="entry name" value="TM_PBP2"/>
    <property type="match status" value="1"/>
</dbReference>
<feature type="transmembrane region" description="Helical" evidence="7">
    <location>
        <begin position="116"/>
        <end position="134"/>
    </location>
</feature>
<feature type="transmembrane region" description="Helical" evidence="7">
    <location>
        <begin position="85"/>
        <end position="109"/>
    </location>
</feature>
<organism evidence="9 10">
    <name type="scientific">Paenibacillus sacheonensis</name>
    <dbReference type="NCBI Taxonomy" id="742054"/>
    <lineage>
        <taxon>Bacteria</taxon>
        <taxon>Bacillati</taxon>
        <taxon>Bacillota</taxon>
        <taxon>Bacilli</taxon>
        <taxon>Bacillales</taxon>
        <taxon>Paenibacillaceae</taxon>
        <taxon>Paenibacillus</taxon>
    </lineage>
</organism>
<dbReference type="PANTHER" id="PTHR43744">
    <property type="entry name" value="ABC TRANSPORTER PERMEASE PROTEIN MG189-RELATED-RELATED"/>
    <property type="match status" value="1"/>
</dbReference>
<evidence type="ECO:0000313" key="9">
    <source>
        <dbReference type="EMBL" id="NBC72072.1"/>
    </source>
</evidence>
<comment type="caution">
    <text evidence="9">The sequence shown here is derived from an EMBL/GenBank/DDBJ whole genome shotgun (WGS) entry which is preliminary data.</text>
</comment>
<feature type="transmembrane region" description="Helical" evidence="7">
    <location>
        <begin position="196"/>
        <end position="221"/>
    </location>
</feature>
<evidence type="ECO:0000256" key="6">
    <source>
        <dbReference type="ARBA" id="ARBA00023136"/>
    </source>
</evidence>
<sequence length="301" mass="33335">MSSMANPFRRRMKLKRLSPFMLINLAFLTLLAVIMLLPLIFTLNQAFKPVTELFLFPPNFFVHHPTLSNFRSLLMSESVIPFTRYFTNSVLMSAITVTGVVMVSAMAAFGFSKKKFPGSAAMFSIIIVSLMFSPDQVWITRYVVIANLGIMNTYWIHILPFLAMPVCVFLMKQFIDQVPEALIDAAKIDGAKERTIFLRIVLPMCMPAVSTIGILAFQQIWPETESSLLFTSVESQRLLNFFVGSLTNGSGTTSSSVGSVNGVAGQGIQAASALVVFLPFVIVFLSFQRKVLQTMANSGIK</sequence>
<dbReference type="PROSITE" id="PS50928">
    <property type="entry name" value="ABC_TM1"/>
    <property type="match status" value="1"/>
</dbReference>
<evidence type="ECO:0000256" key="3">
    <source>
        <dbReference type="ARBA" id="ARBA00022475"/>
    </source>
</evidence>
<evidence type="ECO:0000256" key="5">
    <source>
        <dbReference type="ARBA" id="ARBA00022989"/>
    </source>
</evidence>
<dbReference type="EMBL" id="JAAAMU010000016">
    <property type="protein sequence ID" value="NBC72072.1"/>
    <property type="molecule type" value="Genomic_DNA"/>
</dbReference>